<dbReference type="AlphaFoldDB" id="A0A4P6YX15"/>
<feature type="transmembrane region" description="Helical" evidence="6">
    <location>
        <begin position="116"/>
        <end position="139"/>
    </location>
</feature>
<evidence type="ECO:0000256" key="1">
    <source>
        <dbReference type="ARBA" id="ARBA00004651"/>
    </source>
</evidence>
<dbReference type="Pfam" id="PF10035">
    <property type="entry name" value="DUF2179"/>
    <property type="match status" value="1"/>
</dbReference>
<dbReference type="KEGG" id="wei:EQG49_13100"/>
<dbReference type="Pfam" id="PF02588">
    <property type="entry name" value="YitT_membrane"/>
    <property type="match status" value="1"/>
</dbReference>
<dbReference type="InterPro" id="IPR051461">
    <property type="entry name" value="UPF0750_membrane"/>
</dbReference>
<keyword evidence="4 6" id="KW-1133">Transmembrane helix</keyword>
<dbReference type="Gene3D" id="3.30.70.120">
    <property type="match status" value="1"/>
</dbReference>
<dbReference type="RefSeq" id="WP_133364410.1">
    <property type="nucleotide sequence ID" value="NZ_CP037940.1"/>
</dbReference>
<comment type="subcellular location">
    <subcellularLocation>
        <location evidence="1">Cell membrane</location>
        <topology evidence="1">Multi-pass membrane protein</topology>
    </subcellularLocation>
</comment>
<keyword evidence="3 6" id="KW-0812">Transmembrane</keyword>
<feature type="transmembrane region" description="Helical" evidence="6">
    <location>
        <begin position="159"/>
        <end position="180"/>
    </location>
</feature>
<gene>
    <name evidence="8" type="ORF">EQG49_13100</name>
</gene>
<evidence type="ECO:0000313" key="9">
    <source>
        <dbReference type="Proteomes" id="UP000292886"/>
    </source>
</evidence>
<keyword evidence="9" id="KW-1185">Reference proteome</keyword>
<keyword evidence="2" id="KW-1003">Cell membrane</keyword>
<dbReference type="PIRSF" id="PIRSF006483">
    <property type="entry name" value="Membrane_protein_YitT"/>
    <property type="match status" value="1"/>
</dbReference>
<evidence type="ECO:0000256" key="4">
    <source>
        <dbReference type="ARBA" id="ARBA00022989"/>
    </source>
</evidence>
<evidence type="ECO:0000259" key="7">
    <source>
        <dbReference type="Pfam" id="PF10035"/>
    </source>
</evidence>
<evidence type="ECO:0000256" key="6">
    <source>
        <dbReference type="SAM" id="Phobius"/>
    </source>
</evidence>
<dbReference type="EMBL" id="CP037940">
    <property type="protein sequence ID" value="QBO37333.1"/>
    <property type="molecule type" value="Genomic_DNA"/>
</dbReference>
<accession>A0A4P6YX15</accession>
<evidence type="ECO:0000313" key="8">
    <source>
        <dbReference type="EMBL" id="QBO37333.1"/>
    </source>
</evidence>
<feature type="transmembrane region" description="Helical" evidence="6">
    <location>
        <begin position="58"/>
        <end position="83"/>
    </location>
</feature>
<organism evidence="8 9">
    <name type="scientific">Periweissella cryptocerci</name>
    <dbReference type="NCBI Taxonomy" id="2506420"/>
    <lineage>
        <taxon>Bacteria</taxon>
        <taxon>Bacillati</taxon>
        <taxon>Bacillota</taxon>
        <taxon>Bacilli</taxon>
        <taxon>Lactobacillales</taxon>
        <taxon>Lactobacillaceae</taxon>
        <taxon>Periweissella</taxon>
    </lineage>
</organism>
<dbReference type="InterPro" id="IPR003740">
    <property type="entry name" value="YitT"/>
</dbReference>
<feature type="transmembrane region" description="Helical" evidence="6">
    <location>
        <begin position="17"/>
        <end position="37"/>
    </location>
</feature>
<proteinExistence type="predicted"/>
<dbReference type="CDD" id="cd16380">
    <property type="entry name" value="YitT_C"/>
    <property type="match status" value="1"/>
</dbReference>
<reference evidence="9" key="1">
    <citation type="submission" date="2019-03" db="EMBL/GenBank/DDBJ databases">
        <title>Weissella sp. 26KH-42 Genome sequencing.</title>
        <authorList>
            <person name="Heo J."/>
            <person name="Kim S.-J."/>
            <person name="Kim J.-S."/>
            <person name="Hong S.-B."/>
            <person name="Kwon S.-W."/>
        </authorList>
    </citation>
    <scope>NUCLEOTIDE SEQUENCE [LARGE SCALE GENOMIC DNA]</scope>
    <source>
        <strain evidence="9">26KH-42</strain>
    </source>
</reference>
<dbReference type="OrthoDB" id="2417289at2"/>
<evidence type="ECO:0000256" key="3">
    <source>
        <dbReference type="ARBA" id="ARBA00022692"/>
    </source>
</evidence>
<feature type="domain" description="DUF2179" evidence="7">
    <location>
        <begin position="229"/>
        <end position="283"/>
    </location>
</feature>
<dbReference type="PANTHER" id="PTHR33545:SF5">
    <property type="entry name" value="UPF0750 MEMBRANE PROTEIN YITT"/>
    <property type="match status" value="1"/>
</dbReference>
<feature type="transmembrane region" description="Helical" evidence="6">
    <location>
        <begin position="89"/>
        <end position="109"/>
    </location>
</feature>
<dbReference type="GO" id="GO:0005886">
    <property type="term" value="C:plasma membrane"/>
    <property type="evidence" value="ECO:0007669"/>
    <property type="project" value="UniProtKB-SubCell"/>
</dbReference>
<sequence>MAYIKHKHVAYEYTLKFIVLIGAAVIQAVALNEFLIPNDIFSGGFNGIAQLMSWASNAIFHVSLSTGLFILLINIPIGIIGLWKIGPQFTVLSFLNSLLTSVLTMMIPVSKVASNSLLASLFGGVLVGASIGLTFKFGFSTGGMDIVAMVVQKINGKSIGTIAMSINTVIVAIAGLNIGWNNAMYTIIGIYATSRVIDMIHTRHQKLTAFIVTDQADAVIAALHAELIRGITILPSQGAFSRQESKTLMMVISRYELYQMEQIVKEVDNDAFINLVNTVNLSGNFWDEDAQNKIRKTGTITSAVNSK</sequence>
<dbReference type="PANTHER" id="PTHR33545">
    <property type="entry name" value="UPF0750 MEMBRANE PROTEIN YITT-RELATED"/>
    <property type="match status" value="1"/>
</dbReference>
<keyword evidence="5 6" id="KW-0472">Membrane</keyword>
<protein>
    <submittedName>
        <fullName evidence="8">YitT family protein</fullName>
    </submittedName>
</protein>
<dbReference type="InterPro" id="IPR015867">
    <property type="entry name" value="N-reg_PII/ATP_PRibTrfase_C"/>
</dbReference>
<dbReference type="InterPro" id="IPR019264">
    <property type="entry name" value="DUF2179"/>
</dbReference>
<evidence type="ECO:0000256" key="5">
    <source>
        <dbReference type="ARBA" id="ARBA00023136"/>
    </source>
</evidence>
<dbReference type="Proteomes" id="UP000292886">
    <property type="component" value="Chromosome"/>
</dbReference>
<name>A0A4P6YX15_9LACO</name>
<evidence type="ECO:0000256" key="2">
    <source>
        <dbReference type="ARBA" id="ARBA00022475"/>
    </source>
</evidence>